<keyword evidence="2" id="KW-1185">Reference proteome</keyword>
<dbReference type="AlphaFoldDB" id="A0A512JN59"/>
<dbReference type="EMBL" id="BJZV01000017">
    <property type="protein sequence ID" value="GEP11293.1"/>
    <property type="molecule type" value="Genomic_DNA"/>
</dbReference>
<protein>
    <submittedName>
        <fullName evidence="1">Uncharacterized protein</fullName>
    </submittedName>
</protein>
<evidence type="ECO:0000313" key="2">
    <source>
        <dbReference type="Proteomes" id="UP000321750"/>
    </source>
</evidence>
<gene>
    <name evidence="1" type="ORF">MGN01_31380</name>
</gene>
<name>A0A512JN59_9HYPH</name>
<sequence length="188" mass="21909">MYIYLDSYNFSNISSGLCDLPRSIREGRAKFVYTLSRIIEALPKNEHHVEDSIKRIRLIMGDRYGVPGRSFSELRDIVRYSGKKVTIEDLICNKEDLLTTEFGIEQFDNFETNFKSRIQEMLQTIPDINERRKKRAFLIKHGKLRRGDIFPLMKNHSEQLLASAEKELPELAPLFSDGGMIEYMAKKN</sequence>
<evidence type="ECO:0000313" key="1">
    <source>
        <dbReference type="EMBL" id="GEP11293.1"/>
    </source>
</evidence>
<dbReference type="Proteomes" id="UP000321750">
    <property type="component" value="Unassembled WGS sequence"/>
</dbReference>
<proteinExistence type="predicted"/>
<organism evidence="1 2">
    <name type="scientific">Methylobacterium gnaphalii</name>
    <dbReference type="NCBI Taxonomy" id="1010610"/>
    <lineage>
        <taxon>Bacteria</taxon>
        <taxon>Pseudomonadati</taxon>
        <taxon>Pseudomonadota</taxon>
        <taxon>Alphaproteobacteria</taxon>
        <taxon>Hyphomicrobiales</taxon>
        <taxon>Methylobacteriaceae</taxon>
        <taxon>Methylobacterium</taxon>
    </lineage>
</organism>
<accession>A0A512JN59</accession>
<reference evidence="1 2" key="1">
    <citation type="submission" date="2019-07" db="EMBL/GenBank/DDBJ databases">
        <title>Whole genome shotgun sequence of Methylobacterium gnaphalii NBRC 107716.</title>
        <authorList>
            <person name="Hosoyama A."/>
            <person name="Uohara A."/>
            <person name="Ohji S."/>
            <person name="Ichikawa N."/>
        </authorList>
    </citation>
    <scope>NUCLEOTIDE SEQUENCE [LARGE SCALE GENOMIC DNA]</scope>
    <source>
        <strain evidence="1 2">NBRC 107716</strain>
    </source>
</reference>
<comment type="caution">
    <text evidence="1">The sequence shown here is derived from an EMBL/GenBank/DDBJ whole genome shotgun (WGS) entry which is preliminary data.</text>
</comment>